<dbReference type="SUPFAM" id="SSF55347">
    <property type="entry name" value="Glyceraldehyde-3-phosphate dehydrogenase-like, C-terminal domain"/>
    <property type="match status" value="1"/>
</dbReference>
<dbReference type="Gene3D" id="3.30.360.10">
    <property type="entry name" value="Dihydrodipicolinate Reductase, domain 2"/>
    <property type="match status" value="1"/>
</dbReference>
<keyword evidence="2" id="KW-0560">Oxidoreductase</keyword>
<comment type="similarity">
    <text evidence="1">Belongs to the Gfo/Idh/MocA family.</text>
</comment>
<dbReference type="GO" id="GO:0016491">
    <property type="term" value="F:oxidoreductase activity"/>
    <property type="evidence" value="ECO:0007669"/>
    <property type="project" value="UniProtKB-KW"/>
</dbReference>
<feature type="domain" description="Gfo/Idh/MocA-like oxidoreductase N-terminal" evidence="3">
    <location>
        <begin position="4"/>
        <end position="119"/>
    </location>
</feature>
<name>A0A345PKF7_9BACI</name>
<organism evidence="5 6">
    <name type="scientific">Oceanobacillus zhaokaii</name>
    <dbReference type="NCBI Taxonomy" id="2052660"/>
    <lineage>
        <taxon>Bacteria</taxon>
        <taxon>Bacillati</taxon>
        <taxon>Bacillota</taxon>
        <taxon>Bacilli</taxon>
        <taxon>Bacillales</taxon>
        <taxon>Bacillaceae</taxon>
        <taxon>Oceanobacillus</taxon>
    </lineage>
</organism>
<dbReference type="Gene3D" id="3.40.50.720">
    <property type="entry name" value="NAD(P)-binding Rossmann-like Domain"/>
    <property type="match status" value="1"/>
</dbReference>
<evidence type="ECO:0000313" key="5">
    <source>
        <dbReference type="EMBL" id="AXI10487.1"/>
    </source>
</evidence>
<dbReference type="KEGG" id="ocn:CUC15_16785"/>
<evidence type="ECO:0000259" key="4">
    <source>
        <dbReference type="Pfam" id="PF22725"/>
    </source>
</evidence>
<dbReference type="RefSeq" id="WP_114917772.1">
    <property type="nucleotide sequence ID" value="NZ_CP024848.1"/>
</dbReference>
<sequence length="340" mass="38080">MKEIRVGIIGLGRMGRIHARNIAENVPSATLYAACHYNEEELERARKDLGVKETFKNYEDMISSPNIDAVVIVSPSSLHTKHIRLAMEKGLHVFCEKPIGLDVEDIKQTIEVINAHPNQAFQLGFMRRYDESYQYAKKMVDEGAIGELTLIRCYGIDPGSELESFVKFAADGKSGGLFADLSIHDIDLVRWISGMEVKHVWAIGKNAAYPVLDDLGELETGAAMMQLEDKTMALLVSGRNAAHGYHVETELIGTKGMLRVAQEPEKNLVTVFNEQGVTRPTFQTFPERFREAFLREMREFILCIKAGREPEVTAYDGLQSTIVAEACQKSIDTEQLINLN</sequence>
<dbReference type="Proteomes" id="UP000253908">
    <property type="component" value="Chromosome"/>
</dbReference>
<dbReference type="GO" id="GO:0006740">
    <property type="term" value="P:NADPH regeneration"/>
    <property type="evidence" value="ECO:0007669"/>
    <property type="project" value="TreeGrafter"/>
</dbReference>
<dbReference type="InterPro" id="IPR055170">
    <property type="entry name" value="GFO_IDH_MocA-like_dom"/>
</dbReference>
<dbReference type="Pfam" id="PF22725">
    <property type="entry name" value="GFO_IDH_MocA_C3"/>
    <property type="match status" value="1"/>
</dbReference>
<dbReference type="Pfam" id="PF01408">
    <property type="entry name" value="GFO_IDH_MocA"/>
    <property type="match status" value="1"/>
</dbReference>
<dbReference type="PANTHER" id="PTHR42840">
    <property type="entry name" value="NAD(P)-BINDING ROSSMANN-FOLD SUPERFAMILY PROTEIN-RELATED"/>
    <property type="match status" value="1"/>
</dbReference>
<evidence type="ECO:0000256" key="2">
    <source>
        <dbReference type="ARBA" id="ARBA00023002"/>
    </source>
</evidence>
<accession>A0A345PKF7</accession>
<evidence type="ECO:0000256" key="1">
    <source>
        <dbReference type="ARBA" id="ARBA00010928"/>
    </source>
</evidence>
<dbReference type="InterPro" id="IPR000683">
    <property type="entry name" value="Gfo/Idh/MocA-like_OxRdtase_N"/>
</dbReference>
<dbReference type="SUPFAM" id="SSF51735">
    <property type="entry name" value="NAD(P)-binding Rossmann-fold domains"/>
    <property type="match status" value="1"/>
</dbReference>
<dbReference type="EMBL" id="CP024848">
    <property type="protein sequence ID" value="AXI10487.1"/>
    <property type="molecule type" value="Genomic_DNA"/>
</dbReference>
<proteinExistence type="inferred from homology"/>
<dbReference type="GO" id="GO:0000166">
    <property type="term" value="F:nucleotide binding"/>
    <property type="evidence" value="ECO:0007669"/>
    <property type="project" value="InterPro"/>
</dbReference>
<protein>
    <submittedName>
        <fullName evidence="5">Inositol 2-dehydrogenase</fullName>
    </submittedName>
</protein>
<dbReference type="InterPro" id="IPR030827">
    <property type="entry name" value="Myo_inos_IolG"/>
</dbReference>
<reference evidence="6" key="1">
    <citation type="submission" date="2017-11" db="EMBL/GenBank/DDBJ databases">
        <authorList>
            <person name="Zhu W."/>
        </authorList>
    </citation>
    <scope>NUCLEOTIDE SEQUENCE [LARGE SCALE GENOMIC DNA]</scope>
    <source>
        <strain evidence="6">160</strain>
    </source>
</reference>
<gene>
    <name evidence="5" type="primary">iolG</name>
    <name evidence="5" type="ORF">CUC15_16785</name>
</gene>
<evidence type="ECO:0000259" key="3">
    <source>
        <dbReference type="Pfam" id="PF01408"/>
    </source>
</evidence>
<dbReference type="GO" id="GO:0005737">
    <property type="term" value="C:cytoplasm"/>
    <property type="evidence" value="ECO:0007669"/>
    <property type="project" value="TreeGrafter"/>
</dbReference>
<dbReference type="PANTHER" id="PTHR42840:SF3">
    <property type="entry name" value="BINDING ROSSMANN FOLD OXIDOREDUCTASE, PUTATIVE (AFU_ORTHOLOGUE AFUA_2G10240)-RELATED"/>
    <property type="match status" value="1"/>
</dbReference>
<evidence type="ECO:0000313" key="6">
    <source>
        <dbReference type="Proteomes" id="UP000253908"/>
    </source>
</evidence>
<dbReference type="AlphaFoldDB" id="A0A345PKF7"/>
<keyword evidence="6" id="KW-1185">Reference proteome</keyword>
<dbReference type="InterPro" id="IPR036291">
    <property type="entry name" value="NAD(P)-bd_dom_sf"/>
</dbReference>
<dbReference type="OrthoDB" id="9815825at2"/>
<feature type="domain" description="GFO/IDH/MocA-like oxidoreductase" evidence="4">
    <location>
        <begin position="133"/>
        <end position="259"/>
    </location>
</feature>
<dbReference type="NCBIfam" id="TIGR04380">
    <property type="entry name" value="myo_inos_iolG"/>
    <property type="match status" value="1"/>
</dbReference>